<sequence>MMGIDHGVANLERHVTGTPSVAIQGNTETACSEWRFRRSGHISGLDNRNRNVLRRGRGRRYSQVGAASPGEGNAHVTTLHKPAHVPERPDLSGSGSLSSATPFGDHQHVRAESGIDHAIRRWTGDQRKINSPGRRVFLTEKPPGGPDGLPEVLM</sequence>
<dbReference type="EMBL" id="VDFC01000004">
    <property type="protein sequence ID" value="KAA0942929.1"/>
    <property type="molecule type" value="Genomic_DNA"/>
</dbReference>
<dbReference type="OrthoDB" id="4281099at2"/>
<feature type="region of interest" description="Disordered" evidence="1">
    <location>
        <begin position="130"/>
        <end position="154"/>
    </location>
</feature>
<dbReference type="AlphaFoldDB" id="A0A5B0BPJ7"/>
<dbReference type="Proteomes" id="UP000324965">
    <property type="component" value="Unassembled WGS sequence"/>
</dbReference>
<organism evidence="2 3">
    <name type="scientific">Streptomyces apricus</name>
    <dbReference type="NCBI Taxonomy" id="1828112"/>
    <lineage>
        <taxon>Bacteria</taxon>
        <taxon>Bacillati</taxon>
        <taxon>Actinomycetota</taxon>
        <taxon>Actinomycetes</taxon>
        <taxon>Kitasatosporales</taxon>
        <taxon>Streptomycetaceae</taxon>
        <taxon>Streptomyces</taxon>
    </lineage>
</organism>
<proteinExistence type="predicted"/>
<accession>A0A5B0BPJ7</accession>
<reference evidence="2 3" key="1">
    <citation type="submission" date="2019-05" db="EMBL/GenBank/DDBJ databases">
        <authorList>
            <person name="Hariharan J."/>
            <person name="Choudoir M.J."/>
            <person name="Diebold P."/>
            <person name="Panke-Buisse K."/>
            <person name="Buckley D.H."/>
        </authorList>
    </citation>
    <scope>NUCLEOTIDE SEQUENCE [LARGE SCALE GENOMIC DNA]</scope>
    <source>
        <strain evidence="2 3">SUN51</strain>
    </source>
</reference>
<keyword evidence="3" id="KW-1185">Reference proteome</keyword>
<feature type="region of interest" description="Disordered" evidence="1">
    <location>
        <begin position="63"/>
        <end position="104"/>
    </location>
</feature>
<comment type="caution">
    <text evidence="2">The sequence shown here is derived from an EMBL/GenBank/DDBJ whole genome shotgun (WGS) entry which is preliminary data.</text>
</comment>
<name>A0A5B0BPJ7_9ACTN</name>
<gene>
    <name evidence="2" type="ORF">FGF04_01630</name>
</gene>
<protein>
    <submittedName>
        <fullName evidence="2">Uncharacterized protein</fullName>
    </submittedName>
</protein>
<evidence type="ECO:0000313" key="3">
    <source>
        <dbReference type="Proteomes" id="UP000324965"/>
    </source>
</evidence>
<evidence type="ECO:0000313" key="2">
    <source>
        <dbReference type="EMBL" id="KAA0942929.1"/>
    </source>
</evidence>
<evidence type="ECO:0000256" key="1">
    <source>
        <dbReference type="SAM" id="MobiDB-lite"/>
    </source>
</evidence>